<feature type="domain" description="EamA" evidence="3">
    <location>
        <begin position="63"/>
        <end position="134"/>
    </location>
</feature>
<feature type="transmembrane region" description="Helical" evidence="1">
    <location>
        <begin position="92"/>
        <end position="112"/>
    </location>
</feature>
<dbReference type="InterPro" id="IPR000620">
    <property type="entry name" value="EamA_dom"/>
</dbReference>
<gene>
    <name evidence="5" type="primary">LOC100369684</name>
</gene>
<dbReference type="PANTHER" id="PTHR31965">
    <property type="entry name" value="TRANSMEMBRANE PROTEIN 42"/>
    <property type="match status" value="1"/>
</dbReference>
<dbReference type="GeneID" id="100369684"/>
<evidence type="ECO:0000256" key="1">
    <source>
        <dbReference type="SAM" id="Phobius"/>
    </source>
</evidence>
<organism evidence="4 5">
    <name type="scientific">Saccoglossus kowalevskii</name>
    <name type="common">Acorn worm</name>
    <dbReference type="NCBI Taxonomy" id="10224"/>
    <lineage>
        <taxon>Eukaryota</taxon>
        <taxon>Metazoa</taxon>
        <taxon>Hemichordata</taxon>
        <taxon>Enteropneusta</taxon>
        <taxon>Harrimaniidae</taxon>
        <taxon>Saccoglossus</taxon>
    </lineage>
</organism>
<dbReference type="InterPro" id="IPR039632">
    <property type="entry name" value="TMEM42"/>
</dbReference>
<keyword evidence="2" id="KW-0732">Signal</keyword>
<reference evidence="5" key="1">
    <citation type="submission" date="2025-08" db="UniProtKB">
        <authorList>
            <consortium name="RefSeq"/>
        </authorList>
    </citation>
    <scope>IDENTIFICATION</scope>
    <source>
        <tissue evidence="5">Testes</tissue>
    </source>
</reference>
<proteinExistence type="predicted"/>
<sequence>MPMVGFSLALSAGICAALASTCAKLAMHSGAVAELCYIVKRKHDTLQLVIPDCDSIALSMRIISFCMVFIFNAVMWTLFVKSLRKCTSSLEATVINTASNFFFSAFLGMVLFGETLSLVWWFGASLIVIGLLFIHKGTAEDEDLNKKSL</sequence>
<dbReference type="RefSeq" id="XP_002739189.1">
    <property type="nucleotide sequence ID" value="XM_002739143.2"/>
</dbReference>
<feature type="transmembrane region" description="Helical" evidence="1">
    <location>
        <begin position="57"/>
        <end position="80"/>
    </location>
</feature>
<keyword evidence="1" id="KW-0472">Membrane</keyword>
<feature type="signal peptide" evidence="2">
    <location>
        <begin position="1"/>
        <end position="19"/>
    </location>
</feature>
<dbReference type="Gene3D" id="1.10.3730.20">
    <property type="match status" value="1"/>
</dbReference>
<dbReference type="Proteomes" id="UP000694865">
    <property type="component" value="Unplaced"/>
</dbReference>
<accession>A0ABM0GWZ6</accession>
<protein>
    <submittedName>
        <fullName evidence="5">Transmembrane protein 42-like</fullName>
    </submittedName>
</protein>
<evidence type="ECO:0000256" key="2">
    <source>
        <dbReference type="SAM" id="SignalP"/>
    </source>
</evidence>
<evidence type="ECO:0000313" key="4">
    <source>
        <dbReference type="Proteomes" id="UP000694865"/>
    </source>
</evidence>
<keyword evidence="1" id="KW-0812">Transmembrane</keyword>
<evidence type="ECO:0000313" key="5">
    <source>
        <dbReference type="RefSeq" id="XP_002739189.1"/>
    </source>
</evidence>
<dbReference type="Pfam" id="PF00892">
    <property type="entry name" value="EamA"/>
    <property type="match status" value="1"/>
</dbReference>
<dbReference type="PANTHER" id="PTHR31965:SF1">
    <property type="entry name" value="TRANSMEMBRANE PROTEIN 42"/>
    <property type="match status" value="1"/>
</dbReference>
<keyword evidence="1" id="KW-1133">Transmembrane helix</keyword>
<keyword evidence="4" id="KW-1185">Reference proteome</keyword>
<dbReference type="SUPFAM" id="SSF103481">
    <property type="entry name" value="Multidrug resistance efflux transporter EmrE"/>
    <property type="match status" value="1"/>
</dbReference>
<dbReference type="InterPro" id="IPR037185">
    <property type="entry name" value="EmrE-like"/>
</dbReference>
<name>A0ABM0GWZ6_SACKO</name>
<feature type="chain" id="PRO_5046569706" evidence="2">
    <location>
        <begin position="20"/>
        <end position="149"/>
    </location>
</feature>
<evidence type="ECO:0000259" key="3">
    <source>
        <dbReference type="Pfam" id="PF00892"/>
    </source>
</evidence>